<feature type="transmembrane region" description="Helical" evidence="6">
    <location>
        <begin position="61"/>
        <end position="90"/>
    </location>
</feature>
<keyword evidence="5 6" id="KW-0472">Membrane</keyword>
<dbReference type="PANTHER" id="PTHR30250">
    <property type="entry name" value="PST FAMILY PREDICTED COLANIC ACID TRANSPORTER"/>
    <property type="match status" value="1"/>
</dbReference>
<evidence type="ECO:0000313" key="7">
    <source>
        <dbReference type="EMBL" id="QUX25761.1"/>
    </source>
</evidence>
<feature type="transmembrane region" description="Helical" evidence="6">
    <location>
        <begin position="267"/>
        <end position="290"/>
    </location>
</feature>
<keyword evidence="8" id="KW-1185">Reference proteome</keyword>
<feature type="transmembrane region" description="Helical" evidence="6">
    <location>
        <begin position="29"/>
        <end position="49"/>
    </location>
</feature>
<feature type="transmembrane region" description="Helical" evidence="6">
    <location>
        <begin position="397"/>
        <end position="429"/>
    </location>
</feature>
<keyword evidence="4 6" id="KW-1133">Transmembrane helix</keyword>
<dbReference type="EMBL" id="CP074133">
    <property type="protein sequence ID" value="QUX25761.1"/>
    <property type="molecule type" value="Genomic_DNA"/>
</dbReference>
<keyword evidence="2" id="KW-1003">Cell membrane</keyword>
<comment type="subcellular location">
    <subcellularLocation>
        <location evidence="1">Cell membrane</location>
        <topology evidence="1">Multi-pass membrane protein</topology>
    </subcellularLocation>
</comment>
<evidence type="ECO:0000256" key="4">
    <source>
        <dbReference type="ARBA" id="ARBA00022989"/>
    </source>
</evidence>
<evidence type="ECO:0000256" key="2">
    <source>
        <dbReference type="ARBA" id="ARBA00022475"/>
    </source>
</evidence>
<organism evidence="7 8">
    <name type="scientific">Nocardiopsis changdeensis</name>
    <dbReference type="NCBI Taxonomy" id="2831969"/>
    <lineage>
        <taxon>Bacteria</taxon>
        <taxon>Bacillati</taxon>
        <taxon>Actinomycetota</taxon>
        <taxon>Actinomycetes</taxon>
        <taxon>Streptosporangiales</taxon>
        <taxon>Nocardiopsidaceae</taxon>
        <taxon>Nocardiopsis</taxon>
    </lineage>
</organism>
<dbReference type="InterPro" id="IPR050833">
    <property type="entry name" value="Poly_Biosynth_Transport"/>
</dbReference>
<feature type="transmembrane region" description="Helical" evidence="6">
    <location>
        <begin position="180"/>
        <end position="199"/>
    </location>
</feature>
<protein>
    <submittedName>
        <fullName evidence="7">Oligosaccharide flippase family protein</fullName>
    </submittedName>
</protein>
<evidence type="ECO:0000313" key="8">
    <source>
        <dbReference type="Proteomes" id="UP000676079"/>
    </source>
</evidence>
<evidence type="ECO:0000256" key="5">
    <source>
        <dbReference type="ARBA" id="ARBA00023136"/>
    </source>
</evidence>
<feature type="transmembrane region" description="Helical" evidence="6">
    <location>
        <begin position="137"/>
        <end position="160"/>
    </location>
</feature>
<dbReference type="Proteomes" id="UP000676079">
    <property type="component" value="Chromosome"/>
</dbReference>
<accession>A0ABX8BY69</accession>
<name>A0ABX8BY69_9ACTN</name>
<feature type="transmembrane region" description="Helical" evidence="6">
    <location>
        <begin position="102"/>
        <end position="125"/>
    </location>
</feature>
<keyword evidence="3 6" id="KW-0812">Transmembrane</keyword>
<feature type="transmembrane region" description="Helical" evidence="6">
    <location>
        <begin position="475"/>
        <end position="497"/>
    </location>
</feature>
<evidence type="ECO:0000256" key="1">
    <source>
        <dbReference type="ARBA" id="ARBA00004651"/>
    </source>
</evidence>
<feature type="transmembrane region" description="Helical" evidence="6">
    <location>
        <begin position="356"/>
        <end position="377"/>
    </location>
</feature>
<proteinExistence type="predicted"/>
<reference evidence="7 8" key="1">
    <citation type="submission" date="2021-05" db="EMBL/GenBank/DDBJ databases">
        <title>Direct Submission.</title>
        <authorList>
            <person name="Li K."/>
            <person name="Gao J."/>
        </authorList>
    </citation>
    <scope>NUCLEOTIDE SEQUENCE [LARGE SCALE GENOMIC DNA]</scope>
    <source>
        <strain evidence="7 8">Mg02</strain>
    </source>
</reference>
<gene>
    <name evidence="7" type="ORF">KGD84_04695</name>
</gene>
<dbReference type="PANTHER" id="PTHR30250:SF11">
    <property type="entry name" value="O-ANTIGEN TRANSPORTER-RELATED"/>
    <property type="match status" value="1"/>
</dbReference>
<feature type="transmembrane region" description="Helical" evidence="6">
    <location>
        <begin position="450"/>
        <end position="469"/>
    </location>
</feature>
<sequence length="505" mass="50885">MGADPVVVRMTELAERSDPGLRRVLRGGLVNMAGAVVGAGLNLALIVAVTRAFTQEAAGLLFSATSVFLIAAAVANVGAPDGLVYFIARLRVLGRPGAVPRLVRLATVPAVLAACAAAVLMAAFAGPMADALGTDDAAVYLRLLAVFLPFAVLLDTALAATRAHHTMTATAVLDKVGRPLAQLGLVAAIALSGSAGVLALAWAGPYLPAAVLAWFWLGRILRRGAPDGSGAEGARAPDPVSPAEFWSFSLPRAVAGVAQMGVQRGGVVLTALLGGLTGAAVFTAATRVMVVGQFGAQTVLSAAQPRFAEQLATGDHDGVRALYAAGSSWLMCLTWPLYLTALVFAPEVMGVFGEGYAAGATALAVVCVGQLAASLLGMGDLILTMAGRTGVNLFNNLLALAVSVAGCLLLVPAAGATGGALALVAAVLVRKGLPLWQLRGHVVLRPLGRPVLVAAGGCLLWFGGLPLAAEHLFGGVAAPAAAVAAGVLGHLATVWACRGLLGLRN</sequence>
<feature type="transmembrane region" description="Helical" evidence="6">
    <location>
        <begin position="321"/>
        <end position="344"/>
    </location>
</feature>
<evidence type="ECO:0000256" key="6">
    <source>
        <dbReference type="SAM" id="Phobius"/>
    </source>
</evidence>
<evidence type="ECO:0000256" key="3">
    <source>
        <dbReference type="ARBA" id="ARBA00022692"/>
    </source>
</evidence>